<protein>
    <submittedName>
        <fullName evidence="1">Uncharacterized protein</fullName>
    </submittedName>
</protein>
<sequence length="81" mass="9311">MSRKITAPKRYIRALVTRFVSRKPIQVPVVPIKDGNSDTNNQHELNTVLVHPVDLFKYHQLSEDIKQIAEDLEKQSSDKKG</sequence>
<reference evidence="1 2" key="1">
    <citation type="submission" date="2015-09" db="EMBL/GenBank/DDBJ databases">
        <title>Draft genome of the parasitic nematode Teladorsagia circumcincta isolate WARC Sus (inbred).</title>
        <authorList>
            <person name="Mitreva M."/>
        </authorList>
    </citation>
    <scope>NUCLEOTIDE SEQUENCE [LARGE SCALE GENOMIC DNA]</scope>
    <source>
        <strain evidence="1 2">S</strain>
    </source>
</reference>
<name>A0A2G9UZR8_TELCI</name>
<proteinExistence type="predicted"/>
<dbReference type="EMBL" id="KZ345112">
    <property type="protein sequence ID" value="PIO75715.1"/>
    <property type="molecule type" value="Genomic_DNA"/>
</dbReference>
<evidence type="ECO:0000313" key="1">
    <source>
        <dbReference type="EMBL" id="PIO75715.1"/>
    </source>
</evidence>
<evidence type="ECO:0000313" key="2">
    <source>
        <dbReference type="Proteomes" id="UP000230423"/>
    </source>
</evidence>
<organism evidence="1 2">
    <name type="scientific">Teladorsagia circumcincta</name>
    <name type="common">Brown stomach worm</name>
    <name type="synonym">Ostertagia circumcincta</name>
    <dbReference type="NCBI Taxonomy" id="45464"/>
    <lineage>
        <taxon>Eukaryota</taxon>
        <taxon>Metazoa</taxon>
        <taxon>Ecdysozoa</taxon>
        <taxon>Nematoda</taxon>
        <taxon>Chromadorea</taxon>
        <taxon>Rhabditida</taxon>
        <taxon>Rhabditina</taxon>
        <taxon>Rhabditomorpha</taxon>
        <taxon>Strongyloidea</taxon>
        <taxon>Trichostrongylidae</taxon>
        <taxon>Teladorsagia</taxon>
    </lineage>
</organism>
<keyword evidence="2" id="KW-1185">Reference proteome</keyword>
<dbReference type="AlphaFoldDB" id="A0A2G9UZR8"/>
<dbReference type="Proteomes" id="UP000230423">
    <property type="component" value="Unassembled WGS sequence"/>
</dbReference>
<accession>A0A2G9UZR8</accession>
<gene>
    <name evidence="1" type="ORF">TELCIR_02227</name>
</gene>